<dbReference type="EMBL" id="CP165644">
    <property type="protein sequence ID" value="XDU67539.1"/>
    <property type="molecule type" value="Genomic_DNA"/>
</dbReference>
<proteinExistence type="predicted"/>
<dbReference type="GO" id="GO:0008854">
    <property type="term" value="F:exodeoxyribonuclease V activity"/>
    <property type="evidence" value="ECO:0007669"/>
    <property type="project" value="UniProtKB-EC"/>
</dbReference>
<feature type="binding site" evidence="5">
    <location>
        <begin position="13"/>
        <end position="20"/>
    </location>
    <ligand>
        <name>ATP</name>
        <dbReference type="ChEBI" id="CHEBI:30616"/>
    </ligand>
</feature>
<dbReference type="GO" id="GO:0005829">
    <property type="term" value="C:cytosol"/>
    <property type="evidence" value="ECO:0007669"/>
    <property type="project" value="TreeGrafter"/>
</dbReference>
<dbReference type="RefSeq" id="WP_369711715.1">
    <property type="nucleotide sequence ID" value="NZ_CP165644.1"/>
</dbReference>
<dbReference type="GO" id="GO:0043138">
    <property type="term" value="F:3'-5' DNA helicase activity"/>
    <property type="evidence" value="ECO:0007669"/>
    <property type="project" value="TreeGrafter"/>
</dbReference>
<dbReference type="PANTHER" id="PTHR11070:SF67">
    <property type="entry name" value="DNA 3'-5' HELICASE"/>
    <property type="match status" value="1"/>
</dbReference>
<evidence type="ECO:0000256" key="1">
    <source>
        <dbReference type="ARBA" id="ARBA00022741"/>
    </source>
</evidence>
<dbReference type="AlphaFoldDB" id="A0AB39VJQ4"/>
<dbReference type="GO" id="GO:0003677">
    <property type="term" value="F:DNA binding"/>
    <property type="evidence" value="ECO:0007669"/>
    <property type="project" value="InterPro"/>
</dbReference>
<dbReference type="Pfam" id="PF00580">
    <property type="entry name" value="UvrD-helicase"/>
    <property type="match status" value="1"/>
</dbReference>
<evidence type="ECO:0000256" key="4">
    <source>
        <dbReference type="ARBA" id="ARBA00022840"/>
    </source>
</evidence>
<dbReference type="GO" id="GO:0005524">
    <property type="term" value="F:ATP binding"/>
    <property type="evidence" value="ECO:0007669"/>
    <property type="project" value="UniProtKB-UniRule"/>
</dbReference>
<evidence type="ECO:0000256" key="2">
    <source>
        <dbReference type="ARBA" id="ARBA00022801"/>
    </source>
</evidence>
<keyword evidence="1 5" id="KW-0547">Nucleotide-binding</keyword>
<dbReference type="KEGG" id="lrug:AB8B22_03750"/>
<sequence>MKNQESNKIILKASAGTGKTYRLSLEYIYNLLKNIDFKNIVVVTFTKKATAEIKERIFDFLYQVAFEKSKGIELKKNLKEIYNLSEDDFDKEKLQNIYFEMLKNKEDIRIYTIDSFTNRIFKQAIAPYFEISSFETLDSESSDFYEKIFKKIMDNENYYKKFEFLIEEVGEKKEIKNYVKIIEELVEFQKKYVIAKNFELKEEKKDNQKKVLEVFDFLTPLQEIYSEVKIFSEEKGKNISECFNDKLFEIFDQIKKQSENSSEKKIEIVVKNLEKILDSKIKNYYNGKFIRKKELTEILQELQKNFLDKFSKYILKNKVYPFHNKLKEFCEFLYDLVRREKISSKKFTHDDISIYTYEFIFDKNLKFIENNKFTQDFFEIIGGNIDTIMVDEFQDTSILQWKILKLIMDCAKNIICVGDEKQSIYGWRDGEKELFENLDEIVDGSKVETLKKSYRSYKAVIENVNKIYCDYDEKSNWNYEKVDYKAEDAEYQKGYFEFKINELESKKSPTEKRIFKNIIQMIENKEIKNLGKSCIIAGKNKYLSEIASELNAYNIPYTLKSNKSILEHSAVNPIYRLIKYFLYNNFQYLLEFLRSDLIGCLNSHVKYILENKNIIEIFMKNSKEEDFDLFLENFDFNFDFEKNKNENNENNENTKNINIERIEKREREKEKKKK</sequence>
<feature type="domain" description="UvrD-like helicase ATP-binding" evidence="6">
    <location>
        <begin position="1"/>
        <end position="457"/>
    </location>
</feature>
<dbReference type="SUPFAM" id="SSF52540">
    <property type="entry name" value="P-loop containing nucleoside triphosphate hydrolases"/>
    <property type="match status" value="1"/>
</dbReference>
<keyword evidence="4 5" id="KW-0067">ATP-binding</keyword>
<accession>A0AB39VJQ4</accession>
<dbReference type="Gene3D" id="3.40.50.300">
    <property type="entry name" value="P-loop containing nucleotide triphosphate hydrolases"/>
    <property type="match status" value="3"/>
</dbReference>
<keyword evidence="3 5" id="KW-0347">Helicase</keyword>
<name>A0AB39VJQ4_9FUSO</name>
<dbReference type="InterPro" id="IPR027417">
    <property type="entry name" value="P-loop_NTPase"/>
</dbReference>
<protein>
    <submittedName>
        <fullName evidence="7">UvrD-helicase domain-containing protein</fullName>
        <ecNumber evidence="7">3.1.11.5</ecNumber>
    </submittedName>
</protein>
<evidence type="ECO:0000259" key="6">
    <source>
        <dbReference type="PROSITE" id="PS51198"/>
    </source>
</evidence>
<reference evidence="7" key="1">
    <citation type="submission" date="2024-07" db="EMBL/GenBank/DDBJ databases">
        <authorList>
            <person name="Li X.-J."/>
            <person name="Wang X."/>
        </authorList>
    </citation>
    <scope>NUCLEOTIDE SEQUENCE</scope>
    <source>
        <strain evidence="7">HSP-334</strain>
    </source>
</reference>
<evidence type="ECO:0000256" key="5">
    <source>
        <dbReference type="PROSITE-ProRule" id="PRU00560"/>
    </source>
</evidence>
<dbReference type="EC" id="3.1.11.5" evidence="7"/>
<dbReference type="GO" id="GO:0000725">
    <property type="term" value="P:recombinational repair"/>
    <property type="evidence" value="ECO:0007669"/>
    <property type="project" value="TreeGrafter"/>
</dbReference>
<keyword evidence="2 5" id="KW-0378">Hydrolase</keyword>
<dbReference type="PANTHER" id="PTHR11070">
    <property type="entry name" value="UVRD / RECB / PCRA DNA HELICASE FAMILY MEMBER"/>
    <property type="match status" value="1"/>
</dbReference>
<evidence type="ECO:0000256" key="3">
    <source>
        <dbReference type="ARBA" id="ARBA00022806"/>
    </source>
</evidence>
<gene>
    <name evidence="7" type="ORF">AB8B22_03750</name>
</gene>
<evidence type="ECO:0000313" key="7">
    <source>
        <dbReference type="EMBL" id="XDU67539.1"/>
    </source>
</evidence>
<dbReference type="InterPro" id="IPR014016">
    <property type="entry name" value="UvrD-like_ATP-bd"/>
</dbReference>
<dbReference type="InterPro" id="IPR000212">
    <property type="entry name" value="DNA_helicase_UvrD/REP"/>
</dbReference>
<organism evidence="7">
    <name type="scientific">Leptotrichia rugosa</name>
    <dbReference type="NCBI Taxonomy" id="3239302"/>
    <lineage>
        <taxon>Bacteria</taxon>
        <taxon>Fusobacteriati</taxon>
        <taxon>Fusobacteriota</taxon>
        <taxon>Fusobacteriia</taxon>
        <taxon>Fusobacteriales</taxon>
        <taxon>Leptotrichiaceae</taxon>
        <taxon>Leptotrichia</taxon>
    </lineage>
</organism>
<dbReference type="PROSITE" id="PS51198">
    <property type="entry name" value="UVRD_HELICASE_ATP_BIND"/>
    <property type="match status" value="1"/>
</dbReference>